<dbReference type="AlphaFoldDB" id="A0A2M8P0I3"/>
<evidence type="ECO:0000313" key="2">
    <source>
        <dbReference type="Proteomes" id="UP000228921"/>
    </source>
</evidence>
<evidence type="ECO:0000313" key="1">
    <source>
        <dbReference type="EMBL" id="PJF31052.1"/>
    </source>
</evidence>
<accession>A0A2M8P0I3</accession>
<organism evidence="1 2">
    <name type="scientific">Candidatus Thermofonsia Clade 1 bacterium</name>
    <dbReference type="NCBI Taxonomy" id="2364210"/>
    <lineage>
        <taxon>Bacteria</taxon>
        <taxon>Bacillati</taxon>
        <taxon>Chloroflexota</taxon>
        <taxon>Candidatus Thermofontia</taxon>
        <taxon>Candidatus Thermofonsia Clade 1</taxon>
    </lineage>
</organism>
<reference evidence="1 2" key="1">
    <citation type="submission" date="2017-11" db="EMBL/GenBank/DDBJ databases">
        <title>Evolution of Phototrophy in the Chloroflexi Phylum Driven by Horizontal Gene Transfer.</title>
        <authorList>
            <person name="Ward L.M."/>
            <person name="Hemp J."/>
            <person name="Shih P.M."/>
            <person name="Mcglynn S.E."/>
            <person name="Fischer W."/>
        </authorList>
    </citation>
    <scope>NUCLEOTIDE SEQUENCE [LARGE SCALE GENOMIC DNA]</scope>
    <source>
        <strain evidence="1">CP2_2F</strain>
    </source>
</reference>
<gene>
    <name evidence="1" type="ORF">CUN51_06125</name>
</gene>
<name>A0A2M8P0I3_9CHLR</name>
<dbReference type="EMBL" id="PGTK01000005">
    <property type="protein sequence ID" value="PJF31052.1"/>
    <property type="molecule type" value="Genomic_DNA"/>
</dbReference>
<proteinExistence type="predicted"/>
<protein>
    <submittedName>
        <fullName evidence="1">Uncharacterized protein</fullName>
    </submittedName>
</protein>
<sequence>MPIDTTEKGFMELLQIHEREWGTEMYPNRPSLADLLNAPIVAVWTGEPVQPSAANMRIKPRHLSDHQTSQRFMLSVHRRLEELDPLILAMIVAGKPSSILHRKLLYLFVQKKPVKILGVRLLLEPIS</sequence>
<comment type="caution">
    <text evidence="1">The sequence shown here is derived from an EMBL/GenBank/DDBJ whole genome shotgun (WGS) entry which is preliminary data.</text>
</comment>
<dbReference type="Proteomes" id="UP000228921">
    <property type="component" value="Unassembled WGS sequence"/>
</dbReference>